<dbReference type="RefSeq" id="WP_013708475.1">
    <property type="nucleotide sequence ID" value="NC_015389.1"/>
</dbReference>
<comment type="similarity">
    <text evidence="1">Belongs to the transglycosylase Slt family.</text>
</comment>
<evidence type="ECO:0000313" key="4">
    <source>
        <dbReference type="EMBL" id="AEB06732.1"/>
    </source>
</evidence>
<proteinExistence type="inferred from homology"/>
<evidence type="ECO:0000256" key="2">
    <source>
        <dbReference type="SAM" id="Phobius"/>
    </source>
</evidence>
<organism evidence="4 5">
    <name type="scientific">Coriobacterium glomerans (strain ATCC 49209 / DSM 20642 / JCM 10262 / PW2)</name>
    <dbReference type="NCBI Taxonomy" id="700015"/>
    <lineage>
        <taxon>Bacteria</taxon>
        <taxon>Bacillati</taxon>
        <taxon>Actinomycetota</taxon>
        <taxon>Coriobacteriia</taxon>
        <taxon>Coriobacteriales</taxon>
        <taxon>Coriobacteriaceae</taxon>
        <taxon>Coriobacterium</taxon>
    </lineage>
</organism>
<evidence type="ECO:0000259" key="3">
    <source>
        <dbReference type="Pfam" id="PF01464"/>
    </source>
</evidence>
<dbReference type="SUPFAM" id="SSF53955">
    <property type="entry name" value="Lysozyme-like"/>
    <property type="match status" value="1"/>
</dbReference>
<dbReference type="HOGENOM" id="CLU_065765_7_0_11"/>
<keyword evidence="2" id="KW-0472">Membrane</keyword>
<dbReference type="PANTHER" id="PTHR37423">
    <property type="entry name" value="SOLUBLE LYTIC MUREIN TRANSGLYCOSYLASE-RELATED"/>
    <property type="match status" value="1"/>
</dbReference>
<sequence>MFRWVWNVAWYRVLPLVAISIFGVAAATYSFAPASMMRSYYPIRYETYIRRSSAAHNIDPYLVCAVISAESNWNPTVTSQKDARGLMQVMPDTAKEMVERGIVSSRSYRASELDDPATNIEFGCAYLSYLITCFHGSTDLAILAYNAGMEQVRVWAKEDTVLVNAITYPETQTYLLRVKTAQSRYVDLHSDQFAD</sequence>
<dbReference type="Gene3D" id="1.10.530.10">
    <property type="match status" value="1"/>
</dbReference>
<dbReference type="CDD" id="cd16896">
    <property type="entry name" value="LT_Slt70-like"/>
    <property type="match status" value="1"/>
</dbReference>
<dbReference type="Proteomes" id="UP000006851">
    <property type="component" value="Chromosome"/>
</dbReference>
<gene>
    <name evidence="4" type="ordered locus">Corgl_0618</name>
</gene>
<dbReference type="InterPro" id="IPR000189">
    <property type="entry name" value="Transglyc_AS"/>
</dbReference>
<dbReference type="GO" id="GO:0016020">
    <property type="term" value="C:membrane"/>
    <property type="evidence" value="ECO:0007669"/>
    <property type="project" value="InterPro"/>
</dbReference>
<reference evidence="5" key="1">
    <citation type="journal article" date="2013" name="Stand. Genomic Sci.">
        <title>Complete genome sequence of Coriobacterium glomerans type strain (PW2(T)) from the midgut of Pyrrhocoris apterus L. (red soldier bug).</title>
        <authorList>
            <person name="Stackebrandt E."/>
            <person name="Zeytun A."/>
            <person name="Lapidus A."/>
            <person name="Nolan M."/>
            <person name="Lucas S."/>
            <person name="Hammon N."/>
            <person name="Deshpande S."/>
            <person name="Cheng J.F."/>
            <person name="Tapia R."/>
            <person name="Goodwin L.A."/>
            <person name="Pitluck S."/>
            <person name="Liolios K."/>
            <person name="Pagani I."/>
            <person name="Ivanova N."/>
            <person name="Mavromatis K."/>
            <person name="Mikhailova N."/>
            <person name="Huntemann M."/>
            <person name="Pati A."/>
            <person name="Chen A."/>
            <person name="Palaniappan K."/>
            <person name="Chang Y.J."/>
            <person name="Land M."/>
            <person name="Hauser L."/>
            <person name="Rohde M."/>
            <person name="Pukall R."/>
            <person name="Goker M."/>
            <person name="Detter J.C."/>
            <person name="Woyke T."/>
            <person name="Bristow J."/>
            <person name="Eisen J.A."/>
            <person name="Markowitz V."/>
            <person name="Hugenholtz P."/>
            <person name="Kyrpides N.C."/>
            <person name="Klenk H.P."/>
        </authorList>
    </citation>
    <scope>NUCLEOTIDE SEQUENCE</scope>
    <source>
        <strain evidence="5">ATCC 49209 / DSM 20642 / JCM 10262 / PW2</strain>
    </source>
</reference>
<protein>
    <submittedName>
        <fullName evidence="4">Lytic transglycosylase catalytic</fullName>
    </submittedName>
</protein>
<dbReference type="KEGG" id="cgo:Corgl_0618"/>
<dbReference type="STRING" id="700015.Corgl_0618"/>
<dbReference type="GO" id="GO:0008933">
    <property type="term" value="F:peptidoglycan lytic transglycosylase activity"/>
    <property type="evidence" value="ECO:0007669"/>
    <property type="project" value="InterPro"/>
</dbReference>
<keyword evidence="2" id="KW-0812">Transmembrane</keyword>
<dbReference type="EMBL" id="CP002628">
    <property type="protein sequence ID" value="AEB06732.1"/>
    <property type="molecule type" value="Genomic_DNA"/>
</dbReference>
<keyword evidence="5" id="KW-1185">Reference proteome</keyword>
<accession>F2NBJ6</accession>
<dbReference type="Pfam" id="PF01464">
    <property type="entry name" value="SLT"/>
    <property type="match status" value="1"/>
</dbReference>
<evidence type="ECO:0000313" key="5">
    <source>
        <dbReference type="Proteomes" id="UP000006851"/>
    </source>
</evidence>
<name>F2NBJ6_CORGP</name>
<dbReference type="PANTHER" id="PTHR37423:SF2">
    <property type="entry name" value="MEMBRANE-BOUND LYTIC MUREIN TRANSGLYCOSYLASE C"/>
    <property type="match status" value="1"/>
</dbReference>
<keyword evidence="2" id="KW-1133">Transmembrane helix</keyword>
<evidence type="ECO:0000256" key="1">
    <source>
        <dbReference type="ARBA" id="ARBA00007734"/>
    </source>
</evidence>
<dbReference type="PROSITE" id="PS00922">
    <property type="entry name" value="TRANSGLYCOSYLASE"/>
    <property type="match status" value="1"/>
</dbReference>
<dbReference type="InterPro" id="IPR008258">
    <property type="entry name" value="Transglycosylase_SLT_dom_1"/>
</dbReference>
<dbReference type="GO" id="GO:0000270">
    <property type="term" value="P:peptidoglycan metabolic process"/>
    <property type="evidence" value="ECO:0007669"/>
    <property type="project" value="InterPro"/>
</dbReference>
<dbReference type="eggNOG" id="COG0741">
    <property type="taxonomic scope" value="Bacteria"/>
</dbReference>
<dbReference type="AlphaFoldDB" id="F2NBJ6"/>
<feature type="transmembrane region" description="Helical" evidence="2">
    <location>
        <begin position="12"/>
        <end position="32"/>
    </location>
</feature>
<feature type="domain" description="Transglycosylase SLT" evidence="3">
    <location>
        <begin position="48"/>
        <end position="159"/>
    </location>
</feature>
<dbReference type="InterPro" id="IPR023346">
    <property type="entry name" value="Lysozyme-like_dom_sf"/>
</dbReference>
<dbReference type="OrthoDB" id="5244690at2"/>